<gene>
    <name evidence="4" type="ORF">EDD53_0891</name>
</gene>
<proteinExistence type="predicted"/>
<evidence type="ECO:0000259" key="3">
    <source>
        <dbReference type="Pfam" id="PF01494"/>
    </source>
</evidence>
<dbReference type="PRINTS" id="PR00420">
    <property type="entry name" value="RNGMNOXGNASE"/>
</dbReference>
<organism evidence="4 5">
    <name type="scientific">Pacificibacter maritimus</name>
    <dbReference type="NCBI Taxonomy" id="762213"/>
    <lineage>
        <taxon>Bacteria</taxon>
        <taxon>Pseudomonadati</taxon>
        <taxon>Pseudomonadota</taxon>
        <taxon>Alphaproteobacteria</taxon>
        <taxon>Rhodobacterales</taxon>
        <taxon>Roseobacteraceae</taxon>
        <taxon>Pacificibacter</taxon>
    </lineage>
</organism>
<dbReference type="GO" id="GO:0004497">
    <property type="term" value="F:monooxygenase activity"/>
    <property type="evidence" value="ECO:0007669"/>
    <property type="project" value="UniProtKB-KW"/>
</dbReference>
<dbReference type="PANTHER" id="PTHR13789">
    <property type="entry name" value="MONOOXYGENASE"/>
    <property type="match status" value="1"/>
</dbReference>
<comment type="caution">
    <text evidence="4">The sequence shown here is derived from an EMBL/GenBank/DDBJ whole genome shotgun (WGS) entry which is preliminary data.</text>
</comment>
<dbReference type="RefSeq" id="WP_123791947.1">
    <property type="nucleotide sequence ID" value="NZ_RKQK01000001.1"/>
</dbReference>
<evidence type="ECO:0000313" key="4">
    <source>
        <dbReference type="EMBL" id="RPE71763.1"/>
    </source>
</evidence>
<dbReference type="OrthoDB" id="4230779at2"/>
<keyword evidence="2" id="KW-0503">Monooxygenase</keyword>
<name>A0A3N4UMT9_9RHOB</name>
<dbReference type="Gene3D" id="3.50.50.60">
    <property type="entry name" value="FAD/NAD(P)-binding domain"/>
    <property type="match status" value="1"/>
</dbReference>
<feature type="domain" description="FAD-binding" evidence="3">
    <location>
        <begin position="6"/>
        <end position="339"/>
    </location>
</feature>
<dbReference type="InterPro" id="IPR050493">
    <property type="entry name" value="FAD-dep_Monooxygenase_BioMet"/>
</dbReference>
<dbReference type="AlphaFoldDB" id="A0A3N4UMT9"/>
<reference evidence="4 5" key="1">
    <citation type="submission" date="2018-11" db="EMBL/GenBank/DDBJ databases">
        <title>Genomic Encyclopedia of Type Strains, Phase IV (KMG-IV): sequencing the most valuable type-strain genomes for metagenomic binning, comparative biology and taxonomic classification.</title>
        <authorList>
            <person name="Goeker M."/>
        </authorList>
    </citation>
    <scope>NUCLEOTIDE SEQUENCE [LARGE SCALE GENOMIC DNA]</scope>
    <source>
        <strain evidence="4 5">DSM 104731</strain>
    </source>
</reference>
<dbReference type="SUPFAM" id="SSF54373">
    <property type="entry name" value="FAD-linked reductases, C-terminal domain"/>
    <property type="match status" value="1"/>
</dbReference>
<sequence>MILGQDIAVLGGGVAGLSVARALAMRGARVTVYERADEISEVGAGLQITPNGAAVLARLGLDVAQVSLRSQGVYLMDGFSGQSVLHLDFARYKPDLDFFLVHRADLIHLLEQGARAAGVRIKLSHRVTGVDLFGEAAPEVSFDTGLRKTHDLVIGADGLQSKLRGLMNGIEVPFYTGQTAWRAIVPARHPRDCVAQIHTGRGQHVVTYPLRDGAFVNIVAVEEQGSWGEEGWHHTGDPNELRRRFSSFNPALRDLLKDVNDVSCWGLFRHNVAARWHSSGSAALIGDAAHPTLPFLAQGANLALEDAWVLAECLANLPVEQALPVYQVKRKARVARVIAAANANARNYHLSGVKRKIAHGILRGVNRFAPAQAVTKFSWLYEHDVTQD</sequence>
<accession>A0A3N4UMT9</accession>
<dbReference type="InterPro" id="IPR002938">
    <property type="entry name" value="FAD-bd"/>
</dbReference>
<evidence type="ECO:0000256" key="1">
    <source>
        <dbReference type="ARBA" id="ARBA00023002"/>
    </source>
</evidence>
<evidence type="ECO:0000313" key="5">
    <source>
        <dbReference type="Proteomes" id="UP000269689"/>
    </source>
</evidence>
<dbReference type="EMBL" id="RKQK01000001">
    <property type="protein sequence ID" value="RPE71763.1"/>
    <property type="molecule type" value="Genomic_DNA"/>
</dbReference>
<dbReference type="Pfam" id="PF01494">
    <property type="entry name" value="FAD_binding_3"/>
    <property type="match status" value="1"/>
</dbReference>
<keyword evidence="1" id="KW-0560">Oxidoreductase</keyword>
<evidence type="ECO:0000256" key="2">
    <source>
        <dbReference type="ARBA" id="ARBA00023033"/>
    </source>
</evidence>
<dbReference type="SUPFAM" id="SSF51905">
    <property type="entry name" value="FAD/NAD(P)-binding domain"/>
    <property type="match status" value="1"/>
</dbReference>
<dbReference type="Proteomes" id="UP000269689">
    <property type="component" value="Unassembled WGS sequence"/>
</dbReference>
<dbReference type="GO" id="GO:0071949">
    <property type="term" value="F:FAD binding"/>
    <property type="evidence" value="ECO:0007669"/>
    <property type="project" value="InterPro"/>
</dbReference>
<protein>
    <submittedName>
        <fullName evidence="4">Salicylate hydroxylase</fullName>
    </submittedName>
</protein>
<dbReference type="InterPro" id="IPR036188">
    <property type="entry name" value="FAD/NAD-bd_sf"/>
</dbReference>
<dbReference type="PANTHER" id="PTHR13789:SF309">
    <property type="entry name" value="PUTATIVE (AFU_ORTHOLOGUE AFUA_6G14510)-RELATED"/>
    <property type="match status" value="1"/>
</dbReference>
<keyword evidence="5" id="KW-1185">Reference proteome</keyword>